<proteinExistence type="predicted"/>
<feature type="compositionally biased region" description="Polar residues" evidence="1">
    <location>
        <begin position="78"/>
        <end position="107"/>
    </location>
</feature>
<sequence>MGGWCINELSQAGTPRLHQQHLTPQEQAAYLPAQTSQSSQGEYAQTPGENYQIHFSQASYPEQQTLRAPSAGLPPSPQVLSHQLHQRSQQAPYNTDQTFSPEPTRNESPPICQAPRFPEVYPQAQAFPPASNASYQGSDPTQAGTSRSSLLQQQAQIFPQTQQYSARPSVRPVEYMPSLFTYQNNQISQQYTQSSQQYTHYSTHTPPPATASSFSQSQQNPHRAENTYQASQSVQSPRTVSRANTPFVGRFANTYNPNSAQNSPQQHQQNVTVSPNLRVSTMNQNSTQLHQSEGNFGGNMKSEGQDLETLFKAAMESVQPSTASEPVHQNAHEPESEPEPEPYPALTQSEREDNNLIMNLTGQVFPASKLPLTMLDEELLEEFVKYLPKDGPYLPFPSDIFSESNNPDDRKYTDQLTWFPAYSWDFTAYHKLDKSVCFTKSCVVLTMKAPVGEVGLAEKYQGTCIKWHYAARAVIKWNFDGQKYIHATLLQIARQETCPDGTVRQVQAQPTWNDVVRALGGAIPNEHVRCIMQQEWESQQQRRNAKPGTHRHSRSGGYVIAPPASLRGSARPPTPYQPASAVSASALKRKYDATTTPAAQGIGAASPMLPEAGDPAKRVNTGRQETSPAIREAAVANSPTTRPQGIRAPDLPAVSPQTASTHQFTRYNTGIGGIQSLVPNPRSAGGSGASTPNGGNDGDSRVVQDFSSNDCQA</sequence>
<feature type="compositionally biased region" description="Polar residues" evidence="1">
    <location>
        <begin position="253"/>
        <end position="271"/>
    </location>
</feature>
<feature type="compositionally biased region" description="Polar residues" evidence="1">
    <location>
        <begin position="33"/>
        <end position="67"/>
    </location>
</feature>
<feature type="compositionally biased region" description="Polar residues" evidence="1">
    <location>
        <begin position="210"/>
        <end position="244"/>
    </location>
</feature>
<dbReference type="Proteomes" id="UP000887226">
    <property type="component" value="Unassembled WGS sequence"/>
</dbReference>
<feature type="region of interest" description="Disordered" evidence="1">
    <location>
        <begin position="32"/>
        <end position="115"/>
    </location>
</feature>
<comment type="caution">
    <text evidence="2">The sequence shown here is derived from an EMBL/GenBank/DDBJ whole genome shotgun (WGS) entry which is preliminary data.</text>
</comment>
<accession>A0A9P8CBC9</accession>
<keyword evidence="3" id="KW-1185">Reference proteome</keyword>
<dbReference type="AlphaFoldDB" id="A0A9P8CBC9"/>
<feature type="compositionally biased region" description="Polar residues" evidence="1">
    <location>
        <begin position="131"/>
        <end position="151"/>
    </location>
</feature>
<reference evidence="2" key="1">
    <citation type="journal article" date="2021" name="IMA Fungus">
        <title>Genomic characterization of three marine fungi, including Emericellopsis atlantica sp. nov. with signatures of a generalist lifestyle and marine biomass degradation.</title>
        <authorList>
            <person name="Hagestad O.C."/>
            <person name="Hou L."/>
            <person name="Andersen J.H."/>
            <person name="Hansen E.H."/>
            <person name="Altermark B."/>
            <person name="Li C."/>
            <person name="Kuhnert E."/>
            <person name="Cox R.J."/>
            <person name="Crous P.W."/>
            <person name="Spatafora J.W."/>
            <person name="Lail K."/>
            <person name="Amirebrahimi M."/>
            <person name="Lipzen A."/>
            <person name="Pangilinan J."/>
            <person name="Andreopoulos W."/>
            <person name="Hayes R.D."/>
            <person name="Ng V."/>
            <person name="Grigoriev I.V."/>
            <person name="Jackson S.A."/>
            <person name="Sutton T.D.S."/>
            <person name="Dobson A.D.W."/>
            <person name="Rama T."/>
        </authorList>
    </citation>
    <scope>NUCLEOTIDE SEQUENCE</scope>
    <source>
        <strain evidence="2">TRa3180A</strain>
    </source>
</reference>
<evidence type="ECO:0000256" key="1">
    <source>
        <dbReference type="SAM" id="MobiDB-lite"/>
    </source>
</evidence>
<feature type="region of interest" description="Disordered" evidence="1">
    <location>
        <begin position="536"/>
        <end position="581"/>
    </location>
</feature>
<feature type="compositionally biased region" description="Low complexity" evidence="1">
    <location>
        <begin position="191"/>
        <end position="204"/>
    </location>
</feature>
<dbReference type="EMBL" id="MU254346">
    <property type="protein sequence ID" value="KAG9240779.1"/>
    <property type="molecule type" value="Genomic_DNA"/>
</dbReference>
<feature type="region of interest" description="Disordered" evidence="1">
    <location>
        <begin position="127"/>
        <end position="151"/>
    </location>
</feature>
<evidence type="ECO:0000313" key="2">
    <source>
        <dbReference type="EMBL" id="KAG9240779.1"/>
    </source>
</evidence>
<protein>
    <submittedName>
        <fullName evidence="2">Uncharacterized protein</fullName>
    </submittedName>
</protein>
<feature type="region of interest" description="Disordered" evidence="1">
    <location>
        <begin position="191"/>
        <end position="271"/>
    </location>
</feature>
<name>A0A9P8CBC9_9HELO</name>
<organism evidence="2 3">
    <name type="scientific">Calycina marina</name>
    <dbReference type="NCBI Taxonomy" id="1763456"/>
    <lineage>
        <taxon>Eukaryota</taxon>
        <taxon>Fungi</taxon>
        <taxon>Dikarya</taxon>
        <taxon>Ascomycota</taxon>
        <taxon>Pezizomycotina</taxon>
        <taxon>Leotiomycetes</taxon>
        <taxon>Helotiales</taxon>
        <taxon>Pezizellaceae</taxon>
        <taxon>Calycina</taxon>
    </lineage>
</organism>
<feature type="region of interest" description="Disordered" evidence="1">
    <location>
        <begin position="597"/>
        <end position="713"/>
    </location>
</feature>
<feature type="region of interest" description="Disordered" evidence="1">
    <location>
        <begin position="316"/>
        <end position="346"/>
    </location>
</feature>
<gene>
    <name evidence="2" type="ORF">BJ878DRAFT_524249</name>
</gene>
<evidence type="ECO:0000313" key="3">
    <source>
        <dbReference type="Proteomes" id="UP000887226"/>
    </source>
</evidence>
<feature type="compositionally biased region" description="Polar residues" evidence="1">
    <location>
        <begin position="655"/>
        <end position="668"/>
    </location>
</feature>
<feature type="compositionally biased region" description="Basic residues" evidence="1">
    <location>
        <begin position="543"/>
        <end position="554"/>
    </location>
</feature>